<keyword evidence="2" id="KW-0472">Membrane</keyword>
<keyword evidence="2" id="KW-1133">Transmembrane helix</keyword>
<dbReference type="PANTHER" id="PTHR35807">
    <property type="entry name" value="TRANSCRIPTIONAL REGULATOR REDD-RELATED"/>
    <property type="match status" value="1"/>
</dbReference>
<dbReference type="Gene3D" id="3.10.350.10">
    <property type="entry name" value="LysM domain"/>
    <property type="match status" value="1"/>
</dbReference>
<feature type="region of interest" description="Disordered" evidence="1">
    <location>
        <begin position="212"/>
        <end position="286"/>
    </location>
</feature>
<feature type="transmembrane region" description="Helical" evidence="2">
    <location>
        <begin position="55"/>
        <end position="80"/>
    </location>
</feature>
<organism evidence="4 5">
    <name type="scientific">Virgisporangium aurantiacum</name>
    <dbReference type="NCBI Taxonomy" id="175570"/>
    <lineage>
        <taxon>Bacteria</taxon>
        <taxon>Bacillati</taxon>
        <taxon>Actinomycetota</taxon>
        <taxon>Actinomycetes</taxon>
        <taxon>Micromonosporales</taxon>
        <taxon>Micromonosporaceae</taxon>
        <taxon>Virgisporangium</taxon>
    </lineage>
</organism>
<dbReference type="Proteomes" id="UP000612585">
    <property type="component" value="Unassembled WGS sequence"/>
</dbReference>
<evidence type="ECO:0000313" key="4">
    <source>
        <dbReference type="EMBL" id="GIJ62399.1"/>
    </source>
</evidence>
<gene>
    <name evidence="4" type="ORF">Vau01_099150</name>
</gene>
<feature type="compositionally biased region" description="Low complexity" evidence="1">
    <location>
        <begin position="237"/>
        <end position="286"/>
    </location>
</feature>
<sequence>MRSLLSRLLRTGLLLVLLGGVPYGLLTQLGSPLPDQLPDVDQIGQALVEPASDDMVLAVLAGALWIVWAAFAVSVAVEIVAAVRGVPVPRLRPIAPMQTFVGWLIAGLLIAAPLLTVATQTTPAPRVTATAHHGQEQPDLTRTAVTATVQQPTYQVAKGDWLGRVAERFLGDFDRYPEIQDLNTGLIPHDTGPDGPDHIEPGWRLVLPADAHDRGPQRHATGQLLVPPAQPSPAEPPNTDAPSTPTDPDPDGVVPDPTAPGATAPAGSATPSRAPSSPAEEAPVADTGVDIPGGWLTLPLAAAVVAAAALVWRRRRHRYRHRPLETDDPDDPDLHPLPPAVGRLRNAVRTRSPELLDPPAPAQPSVTEYAGDDPPDLPPPGPSGPQLAGIDSPVPAGGLGLDGPGADAAARALLVATLSTGSPDDPDARGQVIIPADALTTLLGTAAVDLGQIPRLHVTASLSDALTRTEELLIERRRILEDHEVADLAGIRAAHPFHPPMPPVLLLCEPPPPEQRARLTTALHLGAPLQVGAVVLGRWPRGDTLTVQADGHTGGGRRVAILDVPTAVELLAVLKEAHTGEPAPTSQASGSDMTTPPERPVPPSPTPAEQPTAGRPAADSAPVAAGPVKVRLLGEPAIFDRDGNPVTGLRHHARELLVFLAVHRSGANLSDIMEAFWPTATVRRASQRLSTETSDLRRHIRQAADDRSVQPVVNTGSRYHLNPDLVDIDVWHLADHLRHASAATDPDERIAALRRAIDAHTGVLADGWDYDWIDPAREQVRRNGIRARLHLAELLGPTDHHAAVQLTQEAVAIDPLNEDVAQRAMRALAAIGDTDGIRAQLDRLRAALDEIDEEPTAATVALAADLQRDAATARSARHD</sequence>
<dbReference type="AlphaFoldDB" id="A0A8J3ZEB8"/>
<dbReference type="InterPro" id="IPR018392">
    <property type="entry name" value="LysM"/>
</dbReference>
<dbReference type="RefSeq" id="WP_204008015.1">
    <property type="nucleotide sequence ID" value="NZ_BOPG01000077.1"/>
</dbReference>
<dbReference type="InterPro" id="IPR036388">
    <property type="entry name" value="WH-like_DNA-bd_sf"/>
</dbReference>
<feature type="compositionally biased region" description="Polar residues" evidence="1">
    <location>
        <begin position="584"/>
        <end position="593"/>
    </location>
</feature>
<protein>
    <recommendedName>
        <fullName evidence="3">Bacterial transcriptional activator domain-containing protein</fullName>
    </recommendedName>
</protein>
<reference evidence="4" key="1">
    <citation type="submission" date="2021-01" db="EMBL/GenBank/DDBJ databases">
        <title>Whole genome shotgun sequence of Virgisporangium aurantiacum NBRC 16421.</title>
        <authorList>
            <person name="Komaki H."/>
            <person name="Tamura T."/>
        </authorList>
    </citation>
    <scope>NUCLEOTIDE SEQUENCE</scope>
    <source>
        <strain evidence="4">NBRC 16421</strain>
    </source>
</reference>
<evidence type="ECO:0000256" key="2">
    <source>
        <dbReference type="SAM" id="Phobius"/>
    </source>
</evidence>
<dbReference type="InterPro" id="IPR036779">
    <property type="entry name" value="LysM_dom_sf"/>
</dbReference>
<keyword evidence="5" id="KW-1185">Reference proteome</keyword>
<feature type="region of interest" description="Disordered" evidence="1">
    <location>
        <begin position="577"/>
        <end position="622"/>
    </location>
</feature>
<dbReference type="Pfam" id="PF03704">
    <property type="entry name" value="BTAD"/>
    <property type="match status" value="1"/>
</dbReference>
<feature type="region of interest" description="Disordered" evidence="1">
    <location>
        <begin position="351"/>
        <end position="403"/>
    </location>
</feature>
<evidence type="ECO:0000259" key="3">
    <source>
        <dbReference type="SMART" id="SM01043"/>
    </source>
</evidence>
<dbReference type="InterPro" id="IPR051677">
    <property type="entry name" value="AfsR-DnrI-RedD_regulator"/>
</dbReference>
<dbReference type="EMBL" id="BOPG01000077">
    <property type="protein sequence ID" value="GIJ62399.1"/>
    <property type="molecule type" value="Genomic_DNA"/>
</dbReference>
<dbReference type="SMART" id="SM01043">
    <property type="entry name" value="BTAD"/>
    <property type="match status" value="1"/>
</dbReference>
<evidence type="ECO:0000313" key="5">
    <source>
        <dbReference type="Proteomes" id="UP000612585"/>
    </source>
</evidence>
<dbReference type="InterPro" id="IPR011990">
    <property type="entry name" value="TPR-like_helical_dom_sf"/>
</dbReference>
<dbReference type="CDD" id="cd00118">
    <property type="entry name" value="LysM"/>
    <property type="match status" value="1"/>
</dbReference>
<name>A0A8J3ZEB8_9ACTN</name>
<dbReference type="InterPro" id="IPR005158">
    <property type="entry name" value="BTAD"/>
</dbReference>
<feature type="transmembrane region" description="Helical" evidence="2">
    <location>
        <begin position="100"/>
        <end position="118"/>
    </location>
</feature>
<feature type="compositionally biased region" description="Pro residues" evidence="1">
    <location>
        <begin position="597"/>
        <end position="608"/>
    </location>
</feature>
<keyword evidence="2" id="KW-0812">Transmembrane</keyword>
<proteinExistence type="predicted"/>
<dbReference type="Gene3D" id="1.10.10.10">
    <property type="entry name" value="Winged helix-like DNA-binding domain superfamily/Winged helix DNA-binding domain"/>
    <property type="match status" value="1"/>
</dbReference>
<accession>A0A8J3ZEB8</accession>
<comment type="caution">
    <text evidence="4">The sequence shown here is derived from an EMBL/GenBank/DDBJ whole genome shotgun (WGS) entry which is preliminary data.</text>
</comment>
<dbReference type="SUPFAM" id="SSF48452">
    <property type="entry name" value="TPR-like"/>
    <property type="match status" value="1"/>
</dbReference>
<feature type="domain" description="Bacterial transcriptional activator" evidence="3">
    <location>
        <begin position="728"/>
        <end position="867"/>
    </location>
</feature>
<evidence type="ECO:0000256" key="1">
    <source>
        <dbReference type="SAM" id="MobiDB-lite"/>
    </source>
</evidence>
<dbReference type="Gene3D" id="1.25.40.10">
    <property type="entry name" value="Tetratricopeptide repeat domain"/>
    <property type="match status" value="1"/>
</dbReference>
<feature type="transmembrane region" description="Helical" evidence="2">
    <location>
        <begin position="12"/>
        <end position="30"/>
    </location>
</feature>